<dbReference type="GO" id="GO:0005975">
    <property type="term" value="P:carbohydrate metabolic process"/>
    <property type="evidence" value="ECO:0007669"/>
    <property type="project" value="InterPro"/>
</dbReference>
<reference evidence="8 9" key="2">
    <citation type="journal article" date="2011" name="Stand. Genomic Sci.">
        <title>Complete genome sequence of Truepera radiovictrix type strain (RQ-24).</title>
        <authorList>
            <person name="Ivanova N."/>
            <person name="Rohde C."/>
            <person name="Munk C."/>
            <person name="Nolan M."/>
            <person name="Lucas S."/>
            <person name="Del Rio T.G."/>
            <person name="Tice H."/>
            <person name="Deshpande S."/>
            <person name="Cheng J.F."/>
            <person name="Tapia R."/>
            <person name="Han C."/>
            <person name="Goodwin L."/>
            <person name="Pitluck S."/>
            <person name="Liolios K."/>
            <person name="Mavromatis K."/>
            <person name="Mikhailova N."/>
            <person name="Pati A."/>
            <person name="Chen A."/>
            <person name="Palaniappan K."/>
            <person name="Land M."/>
            <person name="Hauser L."/>
            <person name="Chang Y.J."/>
            <person name="Jeffries C.D."/>
            <person name="Brambilla E."/>
            <person name="Rohde M."/>
            <person name="Goker M."/>
            <person name="Tindall B.J."/>
            <person name="Woyke T."/>
            <person name="Bristow J."/>
            <person name="Eisen J.A."/>
            <person name="Markowitz V."/>
            <person name="Hugenholtz P."/>
            <person name="Kyrpides N.C."/>
            <person name="Klenk H.P."/>
            <person name="Lapidus A."/>
        </authorList>
    </citation>
    <scope>NUCLEOTIDE SEQUENCE [LARGE SCALE GENOMIC DNA]</scope>
    <source>
        <strain evidence="9">DSM 17093 / CIP 108686 / LMG 22925 / RQ-24</strain>
    </source>
</reference>
<dbReference type="SUPFAM" id="SSF49899">
    <property type="entry name" value="Concanavalin A-like lectins/glucanases"/>
    <property type="match status" value="1"/>
</dbReference>
<dbReference type="Gene3D" id="2.115.10.20">
    <property type="entry name" value="Glycosyl hydrolase domain, family 43"/>
    <property type="match status" value="1"/>
</dbReference>
<evidence type="ECO:0000256" key="1">
    <source>
        <dbReference type="ARBA" id="ARBA00009865"/>
    </source>
</evidence>
<gene>
    <name evidence="8" type="ordered locus">Trad_2096</name>
</gene>
<sequence>MSETLTDTLSPPRTDEARAYIQNPILRGFNPDPSIVRVENDFYIATSTFEWFPGVQLHHSRDLVHWRLVGRALDRRSQLDMIGNPDSGGVWAPHLSYADGLFYLIYTDVKTWGVREPFKDAHNYLVTAPDICGPWSEPVYLNSSGFDPSLFHDVDGRKWLLNMIWDHRKGKNPFGGILLQEFDPAAGELVGPVHNIFRGTHLRVTEGPHIVRKDGFYYLLTAEGGTTYEHAVTLARSKTLTGPYEVHPDNPLLTSRGRPELELQKAGHGSLVETQTGEWYLAHLCGRPLSPLGRCNLGRETALQRLEWPRGDWPRLAGGDNAPKLQVPAPALPAHPFPPENERDDFDAPTLSPHWQTLRVPHDESWLSLRERPGFLRLRGRESLISRHRQSLVARRLQAHVAEAETCVEFEPETFQQMAGLVAFYQANNWVYLRLSRDEVLGKSLNILTCDHSVYDEALDEDVSVEGAARVFLKVRFERETFRFAYATEPGAWREVGPRFDAGKLSDDYCQGLSFTGTFIGLCAQDLSGRRRHADFDYFSYREDA</sequence>
<dbReference type="Pfam" id="PF17851">
    <property type="entry name" value="GH43_C2"/>
    <property type="match status" value="1"/>
</dbReference>
<dbReference type="OrthoDB" id="9801455at2"/>
<dbReference type="AlphaFoldDB" id="D7CRC2"/>
<evidence type="ECO:0000313" key="9">
    <source>
        <dbReference type="Proteomes" id="UP000000379"/>
    </source>
</evidence>
<keyword evidence="3 6" id="KW-0326">Glycosidase</keyword>
<name>D7CRC2_TRURR</name>
<comment type="similarity">
    <text evidence="1 6">Belongs to the glycosyl hydrolase 43 family.</text>
</comment>
<evidence type="ECO:0000256" key="2">
    <source>
        <dbReference type="ARBA" id="ARBA00022801"/>
    </source>
</evidence>
<feature type="active site" description="Proton donor" evidence="4">
    <location>
        <position position="206"/>
    </location>
</feature>
<dbReference type="CAZy" id="GH43">
    <property type="family name" value="Glycoside Hydrolase Family 43"/>
</dbReference>
<keyword evidence="2 6" id="KW-0378">Hydrolase</keyword>
<dbReference type="HOGENOM" id="CLU_016508_2_1_0"/>
<keyword evidence="9" id="KW-1185">Reference proteome</keyword>
<evidence type="ECO:0000256" key="3">
    <source>
        <dbReference type="ARBA" id="ARBA00023295"/>
    </source>
</evidence>
<dbReference type="KEGG" id="tra:Trad_2096"/>
<reference evidence="9" key="1">
    <citation type="submission" date="2010-05" db="EMBL/GenBank/DDBJ databases">
        <title>The complete genome of Truepera radiovictris DSM 17093.</title>
        <authorList>
            <consortium name="US DOE Joint Genome Institute (JGI-PGF)"/>
            <person name="Lucas S."/>
            <person name="Copeland A."/>
            <person name="Lapidus A."/>
            <person name="Glavina del Rio T."/>
            <person name="Dalin E."/>
            <person name="Tice H."/>
            <person name="Bruce D."/>
            <person name="Goodwin L."/>
            <person name="Pitluck S."/>
            <person name="Kyrpides N."/>
            <person name="Mavromatis K."/>
            <person name="Ovchinnikova G."/>
            <person name="Munk A.C."/>
            <person name="Detter J.C."/>
            <person name="Han C."/>
            <person name="Tapia R."/>
            <person name="Land M."/>
            <person name="Hauser L."/>
            <person name="Markowitz V."/>
            <person name="Cheng J.-F."/>
            <person name="Hugenholtz P."/>
            <person name="Woyke T."/>
            <person name="Wu D."/>
            <person name="Tindall B."/>
            <person name="Pomrenke H.G."/>
            <person name="Brambilla E."/>
            <person name="Klenk H.-P."/>
            <person name="Eisen J.A."/>
        </authorList>
    </citation>
    <scope>NUCLEOTIDE SEQUENCE [LARGE SCALE GENOMIC DNA]</scope>
    <source>
        <strain evidence="9">DSM 17093 / CIP 108686 / LMG 22925 / RQ-24</strain>
    </source>
</reference>
<dbReference type="EMBL" id="CP002049">
    <property type="protein sequence ID" value="ADI15210.1"/>
    <property type="molecule type" value="Genomic_DNA"/>
</dbReference>
<proteinExistence type="inferred from homology"/>
<accession>D7CRC2</accession>
<dbReference type="STRING" id="649638.Trad_2096"/>
<dbReference type="GO" id="GO:0004553">
    <property type="term" value="F:hydrolase activity, hydrolyzing O-glycosyl compounds"/>
    <property type="evidence" value="ECO:0007669"/>
    <property type="project" value="InterPro"/>
</dbReference>
<evidence type="ECO:0000256" key="5">
    <source>
        <dbReference type="PIRSR" id="PIRSR606710-2"/>
    </source>
</evidence>
<dbReference type="SUPFAM" id="SSF75005">
    <property type="entry name" value="Arabinanase/levansucrase/invertase"/>
    <property type="match status" value="1"/>
</dbReference>
<feature type="active site" description="Proton acceptor" evidence="4">
    <location>
        <position position="32"/>
    </location>
</feature>
<dbReference type="InterPro" id="IPR023296">
    <property type="entry name" value="Glyco_hydro_beta-prop_sf"/>
</dbReference>
<evidence type="ECO:0000256" key="4">
    <source>
        <dbReference type="PIRSR" id="PIRSR606710-1"/>
    </source>
</evidence>
<evidence type="ECO:0000313" key="8">
    <source>
        <dbReference type="EMBL" id="ADI15210.1"/>
    </source>
</evidence>
<dbReference type="InterPro" id="IPR041542">
    <property type="entry name" value="GH43_C2"/>
</dbReference>
<dbReference type="InterPro" id="IPR006710">
    <property type="entry name" value="Glyco_hydro_43"/>
</dbReference>
<evidence type="ECO:0000256" key="6">
    <source>
        <dbReference type="RuleBase" id="RU361187"/>
    </source>
</evidence>
<feature type="domain" description="Beta-xylosidase C-terminal Concanavalin A-like" evidence="7">
    <location>
        <begin position="343"/>
        <end position="542"/>
    </location>
</feature>
<organism evidence="8 9">
    <name type="scientific">Truepera radiovictrix (strain DSM 17093 / CIP 108686 / LMG 22925 / RQ-24)</name>
    <dbReference type="NCBI Taxonomy" id="649638"/>
    <lineage>
        <taxon>Bacteria</taxon>
        <taxon>Thermotogati</taxon>
        <taxon>Deinococcota</taxon>
        <taxon>Deinococci</taxon>
        <taxon>Trueperales</taxon>
        <taxon>Trueperaceae</taxon>
        <taxon>Truepera</taxon>
    </lineage>
</organism>
<dbReference type="eggNOG" id="COG3507">
    <property type="taxonomic scope" value="Bacteria"/>
</dbReference>
<dbReference type="Proteomes" id="UP000000379">
    <property type="component" value="Chromosome"/>
</dbReference>
<feature type="site" description="Important for catalytic activity, responsible for pKa modulation of the active site Glu and correct orientation of both the proton donor and substrate" evidence="5">
    <location>
        <position position="147"/>
    </location>
</feature>
<protein>
    <submittedName>
        <fullName evidence="8">Glycoside hydrolase family 43</fullName>
    </submittedName>
</protein>
<dbReference type="Pfam" id="PF04616">
    <property type="entry name" value="Glyco_hydro_43"/>
    <property type="match status" value="1"/>
</dbReference>
<dbReference type="CDD" id="cd09000">
    <property type="entry name" value="GH43_SXA-like"/>
    <property type="match status" value="1"/>
</dbReference>
<dbReference type="PANTHER" id="PTHR42812">
    <property type="entry name" value="BETA-XYLOSIDASE"/>
    <property type="match status" value="1"/>
</dbReference>
<dbReference type="PANTHER" id="PTHR42812:SF12">
    <property type="entry name" value="BETA-XYLOSIDASE-RELATED"/>
    <property type="match status" value="1"/>
</dbReference>
<dbReference type="InterPro" id="IPR013320">
    <property type="entry name" value="ConA-like_dom_sf"/>
</dbReference>
<evidence type="ECO:0000259" key="7">
    <source>
        <dbReference type="Pfam" id="PF17851"/>
    </source>
</evidence>
<dbReference type="Gene3D" id="2.60.120.200">
    <property type="match status" value="1"/>
</dbReference>
<dbReference type="InterPro" id="IPR051795">
    <property type="entry name" value="Glycosyl_Hydrlase_43"/>
</dbReference>
<dbReference type="RefSeq" id="WP_013178574.1">
    <property type="nucleotide sequence ID" value="NC_014221.1"/>
</dbReference>